<evidence type="ECO:0000256" key="2">
    <source>
        <dbReference type="ARBA" id="ARBA00023002"/>
    </source>
</evidence>
<protein>
    <submittedName>
        <fullName evidence="4">SDR family oxidoreductase</fullName>
    </submittedName>
</protein>
<dbReference type="SUPFAM" id="SSF51735">
    <property type="entry name" value="NAD(P)-binding Rossmann-fold domains"/>
    <property type="match status" value="1"/>
</dbReference>
<dbReference type="Proteomes" id="UP001549691">
    <property type="component" value="Unassembled WGS sequence"/>
</dbReference>
<dbReference type="NCBIfam" id="NF005437">
    <property type="entry name" value="PRK07024.1"/>
    <property type="match status" value="1"/>
</dbReference>
<dbReference type="PROSITE" id="PS00061">
    <property type="entry name" value="ADH_SHORT"/>
    <property type="match status" value="1"/>
</dbReference>
<keyword evidence="2" id="KW-0560">Oxidoreductase</keyword>
<sequence>MSVAPQRVFITGASSGIGAALARAYAARGATLGLVARRLEALDALLLSLPGEHAVYVADVAEPEQVAVAARAFVERFGLPDVVIANAGVSAGTLTEERGDLAVFERVLRTNLLGMVATFQPFVMDMRRACAGQLVGISSVAGVRGLPGAGAYSASKAAASRYLESLRVELRGSGVRVSEIRPGYIRTPMTDVNTYAMPFIIDADEAALRFIRAIDRAAPRATIPWPMGVVAKLLALVPCWLYDRLAARAGRKPRGLKL</sequence>
<dbReference type="Pfam" id="PF00106">
    <property type="entry name" value="adh_short"/>
    <property type="match status" value="1"/>
</dbReference>
<evidence type="ECO:0000313" key="4">
    <source>
        <dbReference type="EMBL" id="MET7013270.1"/>
    </source>
</evidence>
<evidence type="ECO:0000313" key="5">
    <source>
        <dbReference type="Proteomes" id="UP001549691"/>
    </source>
</evidence>
<dbReference type="PANTHER" id="PTHR44196">
    <property type="entry name" value="DEHYDROGENASE/REDUCTASE SDR FAMILY MEMBER 7B"/>
    <property type="match status" value="1"/>
</dbReference>
<comment type="similarity">
    <text evidence="1 3">Belongs to the short-chain dehydrogenases/reductases (SDR) family.</text>
</comment>
<evidence type="ECO:0000256" key="3">
    <source>
        <dbReference type="RuleBase" id="RU000363"/>
    </source>
</evidence>
<dbReference type="InterPro" id="IPR036291">
    <property type="entry name" value="NAD(P)-bd_dom_sf"/>
</dbReference>
<reference evidence="4 5" key="1">
    <citation type="submission" date="2024-07" db="EMBL/GenBank/DDBJ databases">
        <title>Uliginosibacterium flavum JJ3220;KACC:17644.</title>
        <authorList>
            <person name="Kim M.K."/>
        </authorList>
    </citation>
    <scope>NUCLEOTIDE SEQUENCE [LARGE SCALE GENOMIC DNA]</scope>
    <source>
        <strain evidence="4 5">KACC:17644</strain>
    </source>
</reference>
<evidence type="ECO:0000256" key="1">
    <source>
        <dbReference type="ARBA" id="ARBA00006484"/>
    </source>
</evidence>
<dbReference type="Gene3D" id="3.40.50.720">
    <property type="entry name" value="NAD(P)-binding Rossmann-like Domain"/>
    <property type="match status" value="1"/>
</dbReference>
<gene>
    <name evidence="4" type="ORF">ABXR19_03650</name>
</gene>
<dbReference type="PRINTS" id="PR00081">
    <property type="entry name" value="GDHRDH"/>
</dbReference>
<name>A0ABV2TH70_9RHOO</name>
<dbReference type="InterPro" id="IPR020904">
    <property type="entry name" value="Sc_DH/Rdtase_CS"/>
</dbReference>
<proteinExistence type="inferred from homology"/>
<organism evidence="4 5">
    <name type="scientific">Uliginosibacterium flavum</name>
    <dbReference type="NCBI Taxonomy" id="1396831"/>
    <lineage>
        <taxon>Bacteria</taxon>
        <taxon>Pseudomonadati</taxon>
        <taxon>Pseudomonadota</taxon>
        <taxon>Betaproteobacteria</taxon>
        <taxon>Rhodocyclales</taxon>
        <taxon>Zoogloeaceae</taxon>
        <taxon>Uliginosibacterium</taxon>
    </lineage>
</organism>
<dbReference type="EMBL" id="JBEWZI010000003">
    <property type="protein sequence ID" value="MET7013270.1"/>
    <property type="molecule type" value="Genomic_DNA"/>
</dbReference>
<dbReference type="PANTHER" id="PTHR44196:SF1">
    <property type="entry name" value="DEHYDROGENASE_REDUCTASE SDR FAMILY MEMBER 7B"/>
    <property type="match status" value="1"/>
</dbReference>
<comment type="caution">
    <text evidence="4">The sequence shown here is derived from an EMBL/GenBank/DDBJ whole genome shotgun (WGS) entry which is preliminary data.</text>
</comment>
<accession>A0ABV2TH70</accession>
<keyword evidence="5" id="KW-1185">Reference proteome</keyword>
<dbReference type="RefSeq" id="WP_354599734.1">
    <property type="nucleotide sequence ID" value="NZ_JBEWZI010000003.1"/>
</dbReference>
<dbReference type="PRINTS" id="PR00080">
    <property type="entry name" value="SDRFAMILY"/>
</dbReference>
<dbReference type="InterPro" id="IPR002347">
    <property type="entry name" value="SDR_fam"/>
</dbReference>